<proteinExistence type="predicted"/>
<feature type="region of interest" description="Disordered" evidence="1">
    <location>
        <begin position="89"/>
        <end position="190"/>
    </location>
</feature>
<reference evidence="5" key="1">
    <citation type="submission" date="2016-10" db="EMBL/GenBank/DDBJ databases">
        <authorList>
            <person name="Varghese N."/>
            <person name="Submissions S."/>
        </authorList>
    </citation>
    <scope>NUCLEOTIDE SEQUENCE [LARGE SCALE GENOMIC DNA]</scope>
    <source>
        <strain evidence="5">DSM 45413</strain>
    </source>
</reference>
<feature type="compositionally biased region" description="Pro residues" evidence="1">
    <location>
        <begin position="181"/>
        <end position="190"/>
    </location>
</feature>
<feature type="compositionally biased region" description="Low complexity" evidence="1">
    <location>
        <begin position="150"/>
        <end position="167"/>
    </location>
</feature>
<evidence type="ECO:0000256" key="1">
    <source>
        <dbReference type="SAM" id="MobiDB-lite"/>
    </source>
</evidence>
<keyword evidence="5" id="KW-1185">Reference proteome</keyword>
<dbReference type="AlphaFoldDB" id="A0A1H8SA30"/>
<dbReference type="EMBL" id="FOEE01000004">
    <property type="protein sequence ID" value="SEO75580.1"/>
    <property type="molecule type" value="Genomic_DNA"/>
</dbReference>
<dbReference type="STRING" id="673521.SAMN05660991_01550"/>
<dbReference type="Proteomes" id="UP000198960">
    <property type="component" value="Unassembled WGS sequence"/>
</dbReference>
<dbReference type="RefSeq" id="WP_091941836.1">
    <property type="nucleotide sequence ID" value="NZ_FOEE01000004.1"/>
</dbReference>
<sequence>MNHARTKQIGWCAFLLLAVAAALAAWGYDTGSSSGRGRGLELAWHGLLALIGQEDVSGWRIWVARGLALAGLGLLAWFVVRRVRGRRPAGAAPAPFHPPQDGVPGPPWQPATEQPRLPEPQPQVRWSTDGPQPAPPVAPVLSWGAETSGPTVLPVLPTAPPSAASGAPVPPADATREVIIPPLPPGWARN</sequence>
<gene>
    <name evidence="4" type="ORF">SAMN05660991_01550</name>
</gene>
<protein>
    <submittedName>
        <fullName evidence="4">Uncharacterized protein</fullName>
    </submittedName>
</protein>
<evidence type="ECO:0000256" key="3">
    <source>
        <dbReference type="SAM" id="SignalP"/>
    </source>
</evidence>
<keyword evidence="3" id="KW-0732">Signal</keyword>
<name>A0A1H8SA30_9ACTN</name>
<feature type="signal peptide" evidence="3">
    <location>
        <begin position="1"/>
        <end position="24"/>
    </location>
</feature>
<organism evidence="4 5">
    <name type="scientific">Trujillonella endophytica</name>
    <dbReference type="NCBI Taxonomy" id="673521"/>
    <lineage>
        <taxon>Bacteria</taxon>
        <taxon>Bacillati</taxon>
        <taxon>Actinomycetota</taxon>
        <taxon>Actinomycetes</taxon>
        <taxon>Geodermatophilales</taxon>
        <taxon>Geodermatophilaceae</taxon>
        <taxon>Trujillonella</taxon>
    </lineage>
</organism>
<keyword evidence="2" id="KW-0472">Membrane</keyword>
<feature type="transmembrane region" description="Helical" evidence="2">
    <location>
        <begin position="59"/>
        <end position="80"/>
    </location>
</feature>
<accession>A0A1H8SA30</accession>
<evidence type="ECO:0000313" key="4">
    <source>
        <dbReference type="EMBL" id="SEO75580.1"/>
    </source>
</evidence>
<evidence type="ECO:0000313" key="5">
    <source>
        <dbReference type="Proteomes" id="UP000198960"/>
    </source>
</evidence>
<feature type="chain" id="PRO_5039675874" evidence="3">
    <location>
        <begin position="25"/>
        <end position="190"/>
    </location>
</feature>
<keyword evidence="2" id="KW-1133">Transmembrane helix</keyword>
<keyword evidence="2" id="KW-0812">Transmembrane</keyword>
<evidence type="ECO:0000256" key="2">
    <source>
        <dbReference type="SAM" id="Phobius"/>
    </source>
</evidence>